<dbReference type="STRING" id="908615.SAMN05421540_11312"/>
<reference evidence="1 2" key="1">
    <citation type="submission" date="2016-10" db="EMBL/GenBank/DDBJ databases">
        <authorList>
            <person name="de Groot N.N."/>
        </authorList>
    </citation>
    <scope>NUCLEOTIDE SEQUENCE [LARGE SCALE GENOMIC DNA]</scope>
    <source>
        <strain evidence="1 2">DSM 23581</strain>
    </source>
</reference>
<gene>
    <name evidence="1" type="ORF">SAMN05421540_11312</name>
</gene>
<sequence>MKTLSKNNNIKFKSHYLNIFKICLACSLLLIISCSEDVCGYDDLVNSTFDCEDLMLDIGAECDSNSDGIYDGTVSEFCQCNNAANETDCEDLQLNIGDQCDSNGDGTLDGNVNDSCECIPKNSVIDTCPGYIQNGDFEIITGNPNTSVDQDIDLATHWKKLWVSGSKADLFDETTLEYGASCFEGPTPSSGVFAGMWIENSSTTDATYREGMFNEMSQKIYENSGLYNLSFDYALMSGNCSTSNNVKIGVYGINYSSSDPLPATPTGIGTPSNLDLFGTTNTVFLGEIVISSTTTNTWQSINITIDTSSLTFPTDGINHIMITNSHLPLDEYGKMFVGFDNFCLINQ</sequence>
<organism evidence="1 2">
    <name type="scientific">Psychroflexus halocasei</name>
    <dbReference type="NCBI Taxonomy" id="908615"/>
    <lineage>
        <taxon>Bacteria</taxon>
        <taxon>Pseudomonadati</taxon>
        <taxon>Bacteroidota</taxon>
        <taxon>Flavobacteriia</taxon>
        <taxon>Flavobacteriales</taxon>
        <taxon>Flavobacteriaceae</taxon>
        <taxon>Psychroflexus</taxon>
    </lineage>
</organism>
<dbReference type="AlphaFoldDB" id="A0A1H4DQ34"/>
<accession>A0A1H4DQ34</accession>
<dbReference type="EMBL" id="FNQF01000013">
    <property type="protein sequence ID" value="SEA74618.1"/>
    <property type="molecule type" value="Genomic_DNA"/>
</dbReference>
<keyword evidence="2" id="KW-1185">Reference proteome</keyword>
<dbReference type="PROSITE" id="PS51257">
    <property type="entry name" value="PROKAR_LIPOPROTEIN"/>
    <property type="match status" value="1"/>
</dbReference>
<protein>
    <submittedName>
        <fullName evidence="1">Uncharacterized protein</fullName>
    </submittedName>
</protein>
<proteinExistence type="predicted"/>
<name>A0A1H4DQ34_9FLAO</name>
<evidence type="ECO:0000313" key="2">
    <source>
        <dbReference type="Proteomes" id="UP000198820"/>
    </source>
</evidence>
<dbReference type="Proteomes" id="UP000198820">
    <property type="component" value="Unassembled WGS sequence"/>
</dbReference>
<evidence type="ECO:0000313" key="1">
    <source>
        <dbReference type="EMBL" id="SEA74618.1"/>
    </source>
</evidence>